<evidence type="ECO:0000256" key="1">
    <source>
        <dbReference type="SAM" id="MobiDB-lite"/>
    </source>
</evidence>
<evidence type="ECO:0000313" key="2">
    <source>
        <dbReference type="EMBL" id="QSZ30112.1"/>
    </source>
</evidence>
<feature type="compositionally biased region" description="Polar residues" evidence="1">
    <location>
        <begin position="273"/>
        <end position="286"/>
    </location>
</feature>
<proteinExistence type="predicted"/>
<sequence length="541" mass="58817">MRPYRPLIHSATSPSLLPFPSAAPISKTPEHAPSRDGAISRLDRYSKILPPIPPSHATIIDPSRLSGLRNVTFASAMENRRENNETPRSLPSSSIETPQNQRIPQHFGLASARKSMKKVFSSMRPAPIITGISLRRKNSAPTLRSPSNSTNKCKKLEIGAPTGVVKKTPEELVEMLRALGSQADDPPSNVGHSASSSKERTGAPAAVEGAGIEAGEVHERKRGERPKRSDSMDSISTGASTGPPVIPPAESTRKPQLSAKQRGKLPARKDTMPSVTTATSNASTLVPDTSDKPVGWYATATLDEIRATIPKFKKEDMIPAEEIPDFVTGLLRDFEALKSASAWRCEQIDREVEALVEAHLAKMCGDKEVLEGGVGEDEDEDEDVDEDGNKNYTWGEFGEPDPRFVDCGWGQMDVSSRGVGKRWFIFGDVKDVLGGSKCPLTHGGFEEDGEHVGSTEKLAIGDEAEMSAKSEKAGNAGRFEQTKNARQSIRIVNDEDINDEDNDDDSIADADADYDEDAHLIYDGGARQLLQEEILRREGML</sequence>
<feature type="compositionally biased region" description="Polar residues" evidence="1">
    <location>
        <begin position="86"/>
        <end position="101"/>
    </location>
</feature>
<keyword evidence="3" id="KW-1185">Reference proteome</keyword>
<feature type="region of interest" description="Disordered" evidence="1">
    <location>
        <begin position="372"/>
        <end position="395"/>
    </location>
</feature>
<feature type="compositionally biased region" description="Basic and acidic residues" evidence="1">
    <location>
        <begin position="215"/>
        <end position="231"/>
    </location>
</feature>
<accession>A0A8A3NZR0</accession>
<dbReference type="Proteomes" id="UP000672032">
    <property type="component" value="Chromosome 1"/>
</dbReference>
<feature type="region of interest" description="Disordered" evidence="1">
    <location>
        <begin position="179"/>
        <end position="286"/>
    </location>
</feature>
<name>A0A8A3NZR0_9HELO</name>
<organism evidence="2 3">
    <name type="scientific">Monilinia vaccinii-corymbosi</name>
    <dbReference type="NCBI Taxonomy" id="61207"/>
    <lineage>
        <taxon>Eukaryota</taxon>
        <taxon>Fungi</taxon>
        <taxon>Dikarya</taxon>
        <taxon>Ascomycota</taxon>
        <taxon>Pezizomycotina</taxon>
        <taxon>Leotiomycetes</taxon>
        <taxon>Helotiales</taxon>
        <taxon>Sclerotiniaceae</taxon>
        <taxon>Monilinia</taxon>
    </lineage>
</organism>
<feature type="compositionally biased region" description="Low complexity" evidence="1">
    <location>
        <begin position="202"/>
        <end position="214"/>
    </location>
</feature>
<dbReference type="AlphaFoldDB" id="A0A8A3NZR0"/>
<feature type="compositionally biased region" description="Low complexity" evidence="1">
    <location>
        <begin position="10"/>
        <end position="24"/>
    </location>
</feature>
<gene>
    <name evidence="2" type="ORF">DSL72_004632</name>
</gene>
<dbReference type="EMBL" id="CP063405">
    <property type="protein sequence ID" value="QSZ30112.1"/>
    <property type="molecule type" value="Genomic_DNA"/>
</dbReference>
<evidence type="ECO:0000313" key="3">
    <source>
        <dbReference type="Proteomes" id="UP000672032"/>
    </source>
</evidence>
<feature type="compositionally biased region" description="Acidic residues" evidence="1">
    <location>
        <begin position="374"/>
        <end position="386"/>
    </location>
</feature>
<protein>
    <submittedName>
        <fullName evidence="2">Uncharacterized protein</fullName>
    </submittedName>
</protein>
<feature type="region of interest" description="Disordered" evidence="1">
    <location>
        <begin position="1"/>
        <end position="37"/>
    </location>
</feature>
<dbReference type="OrthoDB" id="3559164at2759"/>
<feature type="region of interest" description="Disordered" evidence="1">
    <location>
        <begin position="76"/>
        <end position="101"/>
    </location>
</feature>
<reference evidence="2" key="1">
    <citation type="submission" date="2020-10" db="EMBL/GenBank/DDBJ databases">
        <title>Genome Sequence of Monilinia vaccinii-corymbosi Sheds Light on Mummy Berry Disease Infection of Blueberry and Mating Type.</title>
        <authorList>
            <person name="Yow A.G."/>
            <person name="Zhang Y."/>
            <person name="Bansal K."/>
            <person name="Eacker S.M."/>
            <person name="Sullivan S."/>
            <person name="Liachko I."/>
            <person name="Cubeta M.A."/>
            <person name="Rollins J.A."/>
            <person name="Ashrafi H."/>
        </authorList>
    </citation>
    <scope>NUCLEOTIDE SEQUENCE</scope>
    <source>
        <strain evidence="2">RL-1</strain>
    </source>
</reference>